<organism evidence="1 2">
    <name type="scientific">Porcincola intestinalis</name>
    <dbReference type="NCBI Taxonomy" id="2606632"/>
    <lineage>
        <taxon>Bacteria</taxon>
        <taxon>Bacillati</taxon>
        <taxon>Bacillota</taxon>
        <taxon>Clostridia</taxon>
        <taxon>Lachnospirales</taxon>
        <taxon>Lachnospiraceae</taxon>
        <taxon>Porcincola</taxon>
    </lineage>
</organism>
<accession>A0A6L5X3W9</accession>
<dbReference type="Proteomes" id="UP000481852">
    <property type="component" value="Unassembled WGS sequence"/>
</dbReference>
<gene>
    <name evidence="1" type="ORF">FYJ35_01185</name>
</gene>
<evidence type="ECO:0000313" key="1">
    <source>
        <dbReference type="EMBL" id="MSS13676.1"/>
    </source>
</evidence>
<dbReference type="AlphaFoldDB" id="A0A6L5X3W9"/>
<comment type="caution">
    <text evidence="1">The sequence shown here is derived from an EMBL/GenBank/DDBJ whole genome shotgun (WGS) entry which is preliminary data.</text>
</comment>
<dbReference type="EMBL" id="VULZ01000001">
    <property type="protein sequence ID" value="MSS13676.1"/>
    <property type="molecule type" value="Genomic_DNA"/>
</dbReference>
<keyword evidence="2" id="KW-1185">Reference proteome</keyword>
<protein>
    <submittedName>
        <fullName evidence="1">DUF5131 family protein</fullName>
    </submittedName>
</protein>
<evidence type="ECO:0000313" key="2">
    <source>
        <dbReference type="Proteomes" id="UP000481852"/>
    </source>
</evidence>
<dbReference type="RefSeq" id="WP_154521954.1">
    <property type="nucleotide sequence ID" value="NZ_VULZ01000001.1"/>
</dbReference>
<reference evidence="1 2" key="1">
    <citation type="submission" date="2019-08" db="EMBL/GenBank/DDBJ databases">
        <title>In-depth cultivation of the pig gut microbiome towards novel bacterial diversity and tailored functional studies.</title>
        <authorList>
            <person name="Wylensek D."/>
            <person name="Hitch T.C.A."/>
            <person name="Clavel T."/>
        </authorList>
    </citation>
    <scope>NUCLEOTIDE SEQUENCE [LARGE SCALE GENOMIC DNA]</scope>
    <source>
        <strain evidence="1 2">Oil+RF-744-WCA-WT-11</strain>
    </source>
</reference>
<proteinExistence type="predicted"/>
<dbReference type="InterPro" id="IPR011101">
    <property type="entry name" value="DUF5131"/>
</dbReference>
<name>A0A6L5X3W9_9FIRM</name>
<dbReference type="Pfam" id="PF07505">
    <property type="entry name" value="DUF5131"/>
    <property type="match status" value="1"/>
</dbReference>
<sequence length="356" mass="41557">MGVYSKIEWCDATLDIISGCRNGCPYCYAKALTRRFSGDTRWNLSQTEKYTVTEDGLYILKDPFFNEDGRQIIYPFGFEPTLHLYKMTDETTEKRIMRGRSKRVFVGAMSDTFGNWVPDDWIQKIFDLCGMFELNYYLFLTKNPKRYQELIGKGMLLDKSNFWYGTSVTSESDKNRIGFLPPEEQYHTFISYEPMLGPLDFTEFDTGKKPFDWMIMGAQTGQNCKKVYPEREWVKQAVAFARSKEIPVFMKDSLIPFIGEKNMLREYPPELLVRKRSIKTRKKLEASCMMCGKVTDKSSMVGISGRLSTRGYGSHSIGYMCWDCLEKFCEEHGLDYEHVREGIRKELPVKKRKVRT</sequence>